<feature type="binding site" evidence="2">
    <location>
        <position position="109"/>
    </location>
    <ligand>
        <name>Mn(2+)</name>
        <dbReference type="ChEBI" id="CHEBI:29035"/>
        <label>2</label>
    </ligand>
</feature>
<dbReference type="PANTHER" id="PTHR11014:SF63">
    <property type="entry name" value="METALLOPEPTIDASE, PUTATIVE (AFU_ORTHOLOGUE AFUA_6G09600)-RELATED"/>
    <property type="match status" value="1"/>
</dbReference>
<evidence type="ECO:0000256" key="1">
    <source>
        <dbReference type="ARBA" id="ARBA00022801"/>
    </source>
</evidence>
<gene>
    <name evidence="3" type="ORF">ERX37_00585</name>
</gene>
<dbReference type="PANTHER" id="PTHR11014">
    <property type="entry name" value="PEPTIDASE M20 FAMILY MEMBER"/>
    <property type="match status" value="1"/>
</dbReference>
<keyword evidence="2" id="KW-0464">Manganese</keyword>
<dbReference type="InterPro" id="IPR036264">
    <property type="entry name" value="Bact_exopeptidase_dim_dom"/>
</dbReference>
<feature type="binding site" evidence="2">
    <location>
        <position position="107"/>
    </location>
    <ligand>
        <name>Mn(2+)</name>
        <dbReference type="ChEBI" id="CHEBI:29035"/>
        <label>2</label>
    </ligand>
</feature>
<reference evidence="3 4" key="1">
    <citation type="submission" date="2019-01" db="EMBL/GenBank/DDBJ databases">
        <title>Draft genome sequences of the type strains of six Macrococcus species.</title>
        <authorList>
            <person name="Mazhar S."/>
            <person name="Altermann E."/>
            <person name="Hill C."/>
            <person name="Mcauliffe O."/>
        </authorList>
    </citation>
    <scope>NUCLEOTIDE SEQUENCE [LARGE SCALE GENOMIC DNA]</scope>
    <source>
        <strain evidence="3 4">CCM4809</strain>
    </source>
</reference>
<dbReference type="PIRSF" id="PIRSF005962">
    <property type="entry name" value="Pept_M20D_amidohydro"/>
    <property type="match status" value="1"/>
</dbReference>
<dbReference type="Proteomes" id="UP000295328">
    <property type="component" value="Unassembled WGS sequence"/>
</dbReference>
<dbReference type="EMBL" id="SCWE01000001">
    <property type="protein sequence ID" value="TDM02616.1"/>
    <property type="molecule type" value="Genomic_DNA"/>
</dbReference>
<dbReference type="FunFam" id="3.30.70.360:FF:000001">
    <property type="entry name" value="N-acetyldiaminopimelate deacetylase"/>
    <property type="match status" value="1"/>
</dbReference>
<comment type="caution">
    <text evidence="3">The sequence shown here is derived from an EMBL/GenBank/DDBJ whole genome shotgun (WGS) entry which is preliminary data.</text>
</comment>
<dbReference type="AlphaFoldDB" id="A0A4R6BLG7"/>
<feature type="binding site" evidence="2">
    <location>
        <position position="369"/>
    </location>
    <ligand>
        <name>Mn(2+)</name>
        <dbReference type="ChEBI" id="CHEBI:29035"/>
        <label>2</label>
    </ligand>
</feature>
<feature type="binding site" evidence="2">
    <location>
        <position position="168"/>
    </location>
    <ligand>
        <name>Mn(2+)</name>
        <dbReference type="ChEBI" id="CHEBI:29035"/>
        <label>2</label>
    </ligand>
</feature>
<evidence type="ECO:0000256" key="2">
    <source>
        <dbReference type="PIRSR" id="PIRSR005962-1"/>
    </source>
</evidence>
<comment type="cofactor">
    <cofactor evidence="2">
        <name>Mn(2+)</name>
        <dbReference type="ChEBI" id="CHEBI:29035"/>
    </cofactor>
    <text evidence="2">The Mn(2+) ion enhances activity.</text>
</comment>
<sequence>MSSLQEQLFKKLEEKEQRMIDIRRHLHQHPELSFNEVETARYIQDFYKELDVDVLTDVGGGHAVVVDIKGDRPGRTIGIRADFDALPINEETELEFASQNEGIMHACGHDAHTAYMLILAESLAELKSELAGTVRVIHQHAEEVPPGGAKGIVESGVLDNLDEVYGIHVFPFVDLGHIELHEKESYAGRSNFDITIQGKGGHAAIPQTANDALVAGASLVMQLQTVVSRRMDPLEAVVVTVGAFEAPGGYNVIQDKVTLRGTARYLNEDSRVPVYNEIKKLVDGVVAGYGVEVDLDYKYDYPVLYNYPEQTQAIREILTKQEGTYFDTVTEGKPLSGSEDFAYYLTKTPGNFYIVGAKPEGVETPYPNHHPKFDVNEKALLICAKSMGDIVINRLEK</sequence>
<dbReference type="Pfam" id="PF01546">
    <property type="entry name" value="Peptidase_M20"/>
    <property type="match status" value="1"/>
</dbReference>
<dbReference type="GO" id="GO:0050118">
    <property type="term" value="F:N-acetyldiaminopimelate deacetylase activity"/>
    <property type="evidence" value="ECO:0007669"/>
    <property type="project" value="UniProtKB-ARBA"/>
</dbReference>
<accession>A0A4R6BLG7</accession>
<feature type="binding site" evidence="2">
    <location>
        <position position="143"/>
    </location>
    <ligand>
        <name>Mn(2+)</name>
        <dbReference type="ChEBI" id="CHEBI:29035"/>
        <label>2</label>
    </ligand>
</feature>
<dbReference type="GO" id="GO:0046872">
    <property type="term" value="F:metal ion binding"/>
    <property type="evidence" value="ECO:0007669"/>
    <property type="project" value="UniProtKB-KW"/>
</dbReference>
<dbReference type="OrthoDB" id="2985724at2"/>
<dbReference type="InterPro" id="IPR017439">
    <property type="entry name" value="Amidohydrolase"/>
</dbReference>
<dbReference type="NCBIfam" id="TIGR01891">
    <property type="entry name" value="amidohydrolases"/>
    <property type="match status" value="1"/>
</dbReference>
<dbReference type="GO" id="GO:0019877">
    <property type="term" value="P:diaminopimelate biosynthetic process"/>
    <property type="evidence" value="ECO:0007669"/>
    <property type="project" value="UniProtKB-ARBA"/>
</dbReference>
<dbReference type="Gene3D" id="3.30.70.360">
    <property type="match status" value="1"/>
</dbReference>
<evidence type="ECO:0000313" key="4">
    <source>
        <dbReference type="Proteomes" id="UP000295328"/>
    </source>
</evidence>
<keyword evidence="4" id="KW-1185">Reference proteome</keyword>
<dbReference type="RefSeq" id="WP_133428706.1">
    <property type="nucleotide sequence ID" value="NZ_BMCC01000002.1"/>
</dbReference>
<organism evidence="3 4">
    <name type="scientific">Macrococcus hajekii</name>
    <dbReference type="NCBI Taxonomy" id="198482"/>
    <lineage>
        <taxon>Bacteria</taxon>
        <taxon>Bacillati</taxon>
        <taxon>Bacillota</taxon>
        <taxon>Bacilli</taxon>
        <taxon>Bacillales</taxon>
        <taxon>Staphylococcaceae</taxon>
        <taxon>Macrococcus</taxon>
    </lineage>
</organism>
<proteinExistence type="predicted"/>
<dbReference type="SUPFAM" id="SSF53187">
    <property type="entry name" value="Zn-dependent exopeptidases"/>
    <property type="match status" value="1"/>
</dbReference>
<keyword evidence="2" id="KW-0479">Metal-binding</keyword>
<dbReference type="Gene3D" id="3.40.630.10">
    <property type="entry name" value="Zn peptidases"/>
    <property type="match status" value="1"/>
</dbReference>
<evidence type="ECO:0000313" key="3">
    <source>
        <dbReference type="EMBL" id="TDM02616.1"/>
    </source>
</evidence>
<dbReference type="SUPFAM" id="SSF55031">
    <property type="entry name" value="Bacterial exopeptidase dimerisation domain"/>
    <property type="match status" value="1"/>
</dbReference>
<dbReference type="InterPro" id="IPR002933">
    <property type="entry name" value="Peptidase_M20"/>
</dbReference>
<name>A0A4R6BLG7_9STAP</name>
<protein>
    <submittedName>
        <fullName evidence="3">Amidohydrolase</fullName>
    </submittedName>
</protein>
<keyword evidence="1 3" id="KW-0378">Hydrolase</keyword>